<keyword evidence="1" id="KW-0808">Transferase</keyword>
<evidence type="ECO:0000256" key="1">
    <source>
        <dbReference type="HAMAP-Rule" id="MF_04142"/>
    </source>
</evidence>
<evidence type="ECO:0000313" key="3">
    <source>
        <dbReference type="Proteomes" id="UP000828108"/>
    </source>
</evidence>
<dbReference type="GO" id="GO:0016779">
    <property type="term" value="F:nucleotidyltransferase activity"/>
    <property type="evidence" value="ECO:0007669"/>
    <property type="project" value="UniProtKB-KW"/>
</dbReference>
<dbReference type="HAMAP" id="MF_04142">
    <property type="entry name" value="MODB_T4"/>
    <property type="match status" value="1"/>
</dbReference>
<dbReference type="Gene3D" id="3.90.176.10">
    <property type="entry name" value="Toxin ADP-ribosyltransferase, Chain A, domain 1"/>
    <property type="match status" value="1"/>
</dbReference>
<keyword evidence="1" id="KW-0946">Virion</keyword>
<comment type="similarity">
    <text evidence="1">Belongs to the Tevenvirinae NAD--protein ADP-ribosyltransferase modA family.</text>
</comment>
<comment type="function">
    <text evidence="1">ADP-ribosyltransferase that regulates transcription by ADP-ribosylation of host ribosomal protein S1. Additional identified targets include proteins involved in either translation or cellular metabolism such as elongation factor-Tu or trigger factor. Also reprograms the host's gene-expression system by RNAylating host ribosomal protein S1. ModB can attach NAD-capped RNAs to target proteins post-transcriptionally resulting in covalent RNA-protein conjugates.</text>
</comment>
<gene>
    <name evidence="1" type="primary">modB</name>
</gene>
<reference evidence="2 3" key="1">
    <citation type="submission" date="2021-02" db="EMBL/GenBank/DDBJ databases">
        <authorList>
            <person name="Zhang R."/>
            <person name="Yu X."/>
            <person name="Xu J."/>
            <person name="Liu X."/>
        </authorList>
    </citation>
    <scope>NUCLEOTIDE SEQUENCE [LARGE SCALE GENOMIC DNA]</scope>
</reference>
<dbReference type="EMBL" id="MW598459">
    <property type="protein sequence ID" value="UGL59863.1"/>
    <property type="molecule type" value="Genomic_DNA"/>
</dbReference>
<dbReference type="InterPro" id="IPR043662">
    <property type="entry name" value="ModB-like"/>
</dbReference>
<accession>A0AAE8YI87</accession>
<comment type="subcellular location">
    <subcellularLocation>
        <location evidence="1">Virion</location>
    </subcellularLocation>
    <text evidence="1">This protein is injected from the virion into the bacterial cell.</text>
</comment>
<proteinExistence type="inferred from homology"/>
<dbReference type="GO" id="GO:0044423">
    <property type="term" value="C:virion component"/>
    <property type="evidence" value="ECO:0007669"/>
    <property type="project" value="UniProtKB-UniRule"/>
</dbReference>
<dbReference type="EC" id="2.4.2.31" evidence="1"/>
<organism evidence="2 3">
    <name type="scientific">Escherichia phage vB_EcoM_RZ</name>
    <dbReference type="NCBI Taxonomy" id="2893954"/>
    <lineage>
        <taxon>Viruses</taxon>
        <taxon>Duplodnaviria</taxon>
        <taxon>Heunggongvirae</taxon>
        <taxon>Uroviricota</taxon>
        <taxon>Caudoviricetes</taxon>
        <taxon>Pantevenvirales</taxon>
        <taxon>Straboviridae</taxon>
        <taxon>Tevenvirinae</taxon>
        <taxon>Gaprivervirus</taxon>
        <taxon>Gaprivervirus arezed</taxon>
    </lineage>
</organism>
<evidence type="ECO:0000313" key="2">
    <source>
        <dbReference type="EMBL" id="UGL59863.1"/>
    </source>
</evidence>
<dbReference type="SUPFAM" id="SSF56399">
    <property type="entry name" value="ADP-ribosylation"/>
    <property type="match status" value="1"/>
</dbReference>
<sequence length="215" mass="24894">MFLSTTDEDNKMLYASHQLAEYINAVKCEYFRENTQIEIDEIYSELEQSTLWQCMENKPDTIQETLNKIIRKNLTSAVPGKLYRGISKKTLAYLETVGCVGATIEFDRVMSFSKDFSVARNFASFSFYGTKNIFCINDAPFAFDYQEAIFKMICAAPPEEFNGLYPEITRSSNLQLVNDEDEMMFPAGTTLRVDSIESIYRWEDYKLWNLSVLSY</sequence>
<protein>
    <recommendedName>
        <fullName evidence="1">NAD--protein ADP-ribosyltransferase modB</fullName>
        <ecNumber evidence="1">2.4.2.31</ecNumber>
    </recommendedName>
</protein>
<dbReference type="Proteomes" id="UP000828108">
    <property type="component" value="Segment"/>
</dbReference>
<keyword evidence="1" id="KW-0328">Glycosyltransferase</keyword>
<keyword evidence="3" id="KW-1185">Reference proteome</keyword>
<comment type="catalytic activity">
    <reaction evidence="1">
        <text>L-arginyl-[protein] + NAD(+) = N(omega)-(ADP-D-ribosyl)-L-arginyl-[protein] + nicotinamide + H(+)</text>
        <dbReference type="Rhea" id="RHEA:19149"/>
        <dbReference type="Rhea" id="RHEA-COMP:10532"/>
        <dbReference type="Rhea" id="RHEA-COMP:15087"/>
        <dbReference type="ChEBI" id="CHEBI:15378"/>
        <dbReference type="ChEBI" id="CHEBI:17154"/>
        <dbReference type="ChEBI" id="CHEBI:29965"/>
        <dbReference type="ChEBI" id="CHEBI:57540"/>
        <dbReference type="ChEBI" id="CHEBI:142554"/>
        <dbReference type="EC" id="2.4.2.31"/>
    </reaction>
</comment>
<keyword evidence="1" id="KW-0548">Nucleotidyltransferase</keyword>
<feature type="binding site" evidence="1">
    <location>
        <position position="84"/>
    </location>
    <ligand>
        <name>NAD(+)</name>
        <dbReference type="ChEBI" id="CHEBI:57540"/>
    </ligand>
</feature>
<name>A0AAE8YI87_9CAUD</name>
<dbReference type="GO" id="GO:0106274">
    <property type="term" value="F:NAD+-protein-arginine ADP-ribosyltransferase activity"/>
    <property type="evidence" value="ECO:0007669"/>
    <property type="project" value="UniProtKB-UniRule"/>
</dbReference>
<feature type="active site" evidence="1">
    <location>
        <position position="182"/>
    </location>
</feature>